<dbReference type="InterPro" id="IPR012677">
    <property type="entry name" value="Nucleotide-bd_a/b_plait_sf"/>
</dbReference>
<name>A0AAD9CTW4_PAPLA</name>
<feature type="region of interest" description="Disordered" evidence="5">
    <location>
        <begin position="423"/>
        <end position="462"/>
    </location>
</feature>
<evidence type="ECO:0000256" key="2">
    <source>
        <dbReference type="ARBA" id="ARBA00005407"/>
    </source>
</evidence>
<evidence type="ECO:0000259" key="6">
    <source>
        <dbReference type="PROSITE" id="PS50157"/>
    </source>
</evidence>
<dbReference type="PANTHER" id="PTHR13165">
    <property type="entry name" value="ARSENITE-RESISTANCE PROTEIN 2"/>
    <property type="match status" value="1"/>
</dbReference>
<dbReference type="InterPro" id="IPR013087">
    <property type="entry name" value="Znf_C2H2_type"/>
</dbReference>
<dbReference type="EMBL" id="JAODAN010000011">
    <property type="protein sequence ID" value="KAK1921457.1"/>
    <property type="molecule type" value="Genomic_DNA"/>
</dbReference>
<proteinExistence type="inferred from homology"/>
<evidence type="ECO:0000256" key="5">
    <source>
        <dbReference type="SAM" id="MobiDB-lite"/>
    </source>
</evidence>
<keyword evidence="3" id="KW-0539">Nucleus</keyword>
<feature type="compositionally biased region" description="Gly residues" evidence="5">
    <location>
        <begin position="839"/>
        <end position="849"/>
    </location>
</feature>
<dbReference type="InterPro" id="IPR039727">
    <property type="entry name" value="SE/Ars2"/>
</dbReference>
<accession>A0AAD9CTW4</accession>
<protein>
    <recommendedName>
        <fullName evidence="6">C2H2-type domain-containing protein</fullName>
    </recommendedName>
</protein>
<feature type="compositionally biased region" description="Acidic residues" evidence="5">
    <location>
        <begin position="580"/>
        <end position="590"/>
    </location>
</feature>
<dbReference type="GO" id="GO:0008270">
    <property type="term" value="F:zinc ion binding"/>
    <property type="evidence" value="ECO:0007669"/>
    <property type="project" value="UniProtKB-KW"/>
</dbReference>
<evidence type="ECO:0000313" key="7">
    <source>
        <dbReference type="EMBL" id="KAK1921457.1"/>
    </source>
</evidence>
<feature type="region of interest" description="Disordered" evidence="5">
    <location>
        <begin position="1"/>
        <end position="147"/>
    </location>
</feature>
<dbReference type="InterPro" id="IPR007042">
    <property type="entry name" value="SERRATE/Ars2_C"/>
</dbReference>
<comment type="caution">
    <text evidence="7">The sequence shown here is derived from an EMBL/GenBank/DDBJ whole genome shotgun (WGS) entry which is preliminary data.</text>
</comment>
<feature type="compositionally biased region" description="Basic and acidic residues" evidence="5">
    <location>
        <begin position="76"/>
        <end position="102"/>
    </location>
</feature>
<feature type="region of interest" description="Disordered" evidence="5">
    <location>
        <begin position="555"/>
        <end position="601"/>
    </location>
</feature>
<dbReference type="Pfam" id="PF12066">
    <property type="entry name" value="SERRATE_Ars2_N"/>
    <property type="match status" value="1"/>
</dbReference>
<feature type="compositionally biased region" description="Basic and acidic residues" evidence="5">
    <location>
        <begin position="266"/>
        <end position="278"/>
    </location>
</feature>
<feature type="domain" description="C2H2-type" evidence="6">
    <location>
        <begin position="657"/>
        <end position="680"/>
    </location>
</feature>
<feature type="compositionally biased region" description="Pro residues" evidence="5">
    <location>
        <begin position="128"/>
        <end position="140"/>
    </location>
</feature>
<dbReference type="SUPFAM" id="SSF54928">
    <property type="entry name" value="RNA-binding domain, RBD"/>
    <property type="match status" value="1"/>
</dbReference>
<dbReference type="GO" id="GO:0031047">
    <property type="term" value="P:regulatory ncRNA-mediated gene silencing"/>
    <property type="evidence" value="ECO:0007669"/>
    <property type="project" value="UniProtKB-ARBA"/>
</dbReference>
<dbReference type="GO" id="GO:0016070">
    <property type="term" value="P:RNA metabolic process"/>
    <property type="evidence" value="ECO:0007669"/>
    <property type="project" value="UniProtKB-ARBA"/>
</dbReference>
<dbReference type="PANTHER" id="PTHR13165:SF0">
    <property type="entry name" value="SERRATE RNA EFFECTOR MOLECULE HOMOLOG"/>
    <property type="match status" value="1"/>
</dbReference>
<keyword evidence="4" id="KW-0479">Metal-binding</keyword>
<comment type="subcellular location">
    <subcellularLocation>
        <location evidence="1">Nucleus</location>
    </subcellularLocation>
</comment>
<evidence type="ECO:0000256" key="3">
    <source>
        <dbReference type="ARBA" id="ARBA00023242"/>
    </source>
</evidence>
<sequence>MSHHGLPPNPMKGPSPSTRDVALPPHDPPSGFSRSGFAPLPHRHSDHPPLPQPPQTLDERDWDRGRGGGGGGQGSWREDVEHADRWAPRDDWDRRPPPPRWEDDFDRPKRRRSPSPFGSSHRPRHHSPSPPPSRYPPPPSSQFIDPAELPNSLTFRQFADWFRASHPQTARADEEELKKYRQDVENGLISGKERIGMAKRYERYRKEYHSRQLYALYLTHRESPWFLERYSNEPAYVSQRRRVNRQGRVSTAEKYLDALRSGEHDNVSYDLSDSDKRASGSRANNEPEGLDRALGDAPVDDALRVEVPPAQRQVFVKTVPPHTGRKELEELFRKVDGFEYLALTEPAMKKSFHRVGWAQFAPGVDVQEVVRKLDNSKIDNFIFHMGVNATPVVGKIRLTAPVANTLERLQQDAEKAKALAQKIEDELLGDDEPKDANGAGKEGEEEKKDETKPPADGELGLRQSGVDIVQDKINEMIEREHLDGEDLDEEQKIRKTKIALDQWISYLRHGLSTCYYCVAAMAFPEELHRKCISHMRPHPTTQTSASAINEIPEAARGTERDEEDQPGKDEHDVPKRDRYEEEEDRREEEDATKPHRGRKVLTALRSEDEKWAESLDGKLRAVLDSDPDVTEFGGRDIEEETQKLCAPMIKQEEASKYRCKECNKLFKAPEFVVKHIASKHPEITKTKLDEISTFNNYVLDPQRIQPGPTVLAAVNDALPAALPLSMPSLPFTVAPSFNPAFATAAGASGAGGGPGMDRMMQQQMMMMMQMQQAMMLAAGNGTGGMPGATPMAGPAAGGGGGPLGDRIGGFADTPLGPPPGGEDPRAKRGRVSYLDLDEPGGGGDGGLPY</sequence>
<dbReference type="PROSITE" id="PS00028">
    <property type="entry name" value="ZINC_FINGER_C2H2_1"/>
    <property type="match status" value="1"/>
</dbReference>
<feature type="region of interest" description="Disordered" evidence="5">
    <location>
        <begin position="793"/>
        <end position="849"/>
    </location>
</feature>
<organism evidence="7 8">
    <name type="scientific">Papiliotrema laurentii</name>
    <name type="common">Cryptococcus laurentii</name>
    <dbReference type="NCBI Taxonomy" id="5418"/>
    <lineage>
        <taxon>Eukaryota</taxon>
        <taxon>Fungi</taxon>
        <taxon>Dikarya</taxon>
        <taxon>Basidiomycota</taxon>
        <taxon>Agaricomycotina</taxon>
        <taxon>Tremellomycetes</taxon>
        <taxon>Tremellales</taxon>
        <taxon>Rhynchogastremaceae</taxon>
        <taxon>Papiliotrema</taxon>
    </lineage>
</organism>
<dbReference type="InterPro" id="IPR035979">
    <property type="entry name" value="RBD_domain_sf"/>
</dbReference>
<comment type="similarity">
    <text evidence="2">Belongs to the ARS2 family.</text>
</comment>
<dbReference type="Gene3D" id="3.30.70.330">
    <property type="match status" value="1"/>
</dbReference>
<dbReference type="CDD" id="cd00590">
    <property type="entry name" value="RRM_SF"/>
    <property type="match status" value="1"/>
</dbReference>
<keyword evidence="4" id="KW-0862">Zinc</keyword>
<dbReference type="GO" id="GO:0016604">
    <property type="term" value="C:nuclear body"/>
    <property type="evidence" value="ECO:0007669"/>
    <property type="project" value="TreeGrafter"/>
</dbReference>
<dbReference type="PROSITE" id="PS50157">
    <property type="entry name" value="ZINC_FINGER_C2H2_2"/>
    <property type="match status" value="1"/>
</dbReference>
<evidence type="ECO:0000256" key="4">
    <source>
        <dbReference type="PROSITE-ProRule" id="PRU00042"/>
    </source>
</evidence>
<dbReference type="GO" id="GO:0003676">
    <property type="term" value="F:nucleic acid binding"/>
    <property type="evidence" value="ECO:0007669"/>
    <property type="project" value="InterPro"/>
</dbReference>
<feature type="compositionally biased region" description="Basic and acidic residues" evidence="5">
    <location>
        <begin position="565"/>
        <end position="579"/>
    </location>
</feature>
<feature type="region of interest" description="Disordered" evidence="5">
    <location>
        <begin position="266"/>
        <end position="295"/>
    </location>
</feature>
<evidence type="ECO:0000256" key="1">
    <source>
        <dbReference type="ARBA" id="ARBA00004123"/>
    </source>
</evidence>
<feature type="compositionally biased region" description="Basic and acidic residues" evidence="5">
    <location>
        <begin position="441"/>
        <end position="455"/>
    </location>
</feature>
<dbReference type="Pfam" id="PF04959">
    <property type="entry name" value="ARS2"/>
    <property type="match status" value="1"/>
</dbReference>
<gene>
    <name evidence="7" type="ORF">DB88DRAFT_536650</name>
</gene>
<keyword evidence="4" id="KW-0863">Zinc-finger</keyword>
<feature type="compositionally biased region" description="Gly residues" evidence="5">
    <location>
        <begin position="795"/>
        <end position="807"/>
    </location>
</feature>
<dbReference type="InterPro" id="IPR021933">
    <property type="entry name" value="SERRATE/Ars2_N"/>
</dbReference>
<reference evidence="7" key="1">
    <citation type="submission" date="2023-02" db="EMBL/GenBank/DDBJ databases">
        <title>Identification and recombinant expression of a fungal hydrolase from Papiliotrema laurentii that hydrolyzes apple cutin and clears colloidal polyester polyurethane.</title>
        <authorList>
            <consortium name="DOE Joint Genome Institute"/>
            <person name="Roman V.A."/>
            <person name="Bojanowski C."/>
            <person name="Crable B.R."/>
            <person name="Wagner D.N."/>
            <person name="Hung C.S."/>
            <person name="Nadeau L.J."/>
            <person name="Schratz L."/>
            <person name="Haridas S."/>
            <person name="Pangilinan J."/>
            <person name="Lipzen A."/>
            <person name="Na H."/>
            <person name="Yan M."/>
            <person name="Ng V."/>
            <person name="Grigoriev I.V."/>
            <person name="Spatafora J.W."/>
            <person name="Barlow D."/>
            <person name="Biffinger J."/>
            <person name="Kelley-Loughnane N."/>
            <person name="Varaljay V.A."/>
            <person name="Crookes-Goodson W.J."/>
        </authorList>
    </citation>
    <scope>NUCLEOTIDE SEQUENCE</scope>
    <source>
        <strain evidence="7">5307AH</strain>
    </source>
</reference>
<dbReference type="AlphaFoldDB" id="A0AAD9CTW4"/>
<keyword evidence="8" id="KW-1185">Reference proteome</keyword>
<evidence type="ECO:0000313" key="8">
    <source>
        <dbReference type="Proteomes" id="UP001182556"/>
    </source>
</evidence>
<dbReference type="Proteomes" id="UP001182556">
    <property type="component" value="Unassembled WGS sequence"/>
</dbReference>
<feature type="compositionally biased region" description="Basic and acidic residues" evidence="5">
    <location>
        <begin position="57"/>
        <end position="66"/>
    </location>
</feature>